<organism evidence="1 2">
    <name type="scientific">Flavobacterium gyeonganense</name>
    <dbReference type="NCBI Taxonomy" id="1310418"/>
    <lineage>
        <taxon>Bacteria</taxon>
        <taxon>Pseudomonadati</taxon>
        <taxon>Bacteroidota</taxon>
        <taxon>Flavobacteriia</taxon>
        <taxon>Flavobacteriales</taxon>
        <taxon>Flavobacteriaceae</taxon>
        <taxon>Flavobacterium</taxon>
    </lineage>
</organism>
<evidence type="ECO:0000313" key="2">
    <source>
        <dbReference type="Proteomes" id="UP001589562"/>
    </source>
</evidence>
<keyword evidence="2" id="KW-1185">Reference proteome</keyword>
<comment type="caution">
    <text evidence="1">The sequence shown here is derived from an EMBL/GenBank/DDBJ whole genome shotgun (WGS) entry which is preliminary data.</text>
</comment>
<sequence>MKKGILMIALIVYSFTSCQEKANTLKINNTKSIINKKTVNKSQNTDFLKNLQDICVEDDGVFKNCDELFTKDGSSLFFIIIPKIGAKNWYNKQTENISGEIYEVNNILIDKVKNNNSLSNEFDIWLFFIDKKYTEFVGMDSPYNFKTPRTTDLFYLNSNNNWEKLESFKVLNEKDDKSETKWRSNFIDKIINQSNSKTVLSKISNKWIGKYSTYFSYGKIGGENAGWNLDIEISNDSIIATGDGYQIGFKDLLTTKENDNELVLNHLKNLNGYKLGAKMNPEFILIEDKGKYFIKTKWIDNDIVTKPKKMGYEIIKQ</sequence>
<reference evidence="1 2" key="1">
    <citation type="submission" date="2024-09" db="EMBL/GenBank/DDBJ databases">
        <authorList>
            <person name="Sun Q."/>
            <person name="Mori K."/>
        </authorList>
    </citation>
    <scope>NUCLEOTIDE SEQUENCE [LARGE SCALE GENOMIC DNA]</scope>
    <source>
        <strain evidence="1 2">CECT 8365</strain>
    </source>
</reference>
<dbReference type="RefSeq" id="WP_278009005.1">
    <property type="nucleotide sequence ID" value="NZ_CP121112.1"/>
</dbReference>
<dbReference type="PROSITE" id="PS51257">
    <property type="entry name" value="PROKAR_LIPOPROTEIN"/>
    <property type="match status" value="1"/>
</dbReference>
<proteinExistence type="predicted"/>
<dbReference type="Proteomes" id="UP001589562">
    <property type="component" value="Unassembled WGS sequence"/>
</dbReference>
<accession>A0ABV5H995</accession>
<name>A0ABV5H995_9FLAO</name>
<evidence type="ECO:0000313" key="1">
    <source>
        <dbReference type="EMBL" id="MFB9108482.1"/>
    </source>
</evidence>
<gene>
    <name evidence="1" type="ORF">ACFFVK_07820</name>
</gene>
<protein>
    <submittedName>
        <fullName evidence="1">Uncharacterized protein</fullName>
    </submittedName>
</protein>
<dbReference type="EMBL" id="JBHMFE010000011">
    <property type="protein sequence ID" value="MFB9108482.1"/>
    <property type="molecule type" value="Genomic_DNA"/>
</dbReference>